<keyword evidence="6 9" id="KW-0560">Oxidoreductase</keyword>
<evidence type="ECO:0000256" key="1">
    <source>
        <dbReference type="ARBA" id="ARBA00006642"/>
    </source>
</evidence>
<evidence type="ECO:0000313" key="13">
    <source>
        <dbReference type="EMBL" id="KXB60002.1"/>
    </source>
</evidence>
<dbReference type="EMBL" id="LSDA01000020">
    <property type="protein sequence ID" value="KXB60002.1"/>
    <property type="molecule type" value="Genomic_DNA"/>
</dbReference>
<keyword evidence="2 9" id="KW-0963">Cytoplasm</keyword>
<proteinExistence type="inferred from homology"/>
<dbReference type="InterPro" id="IPR023940">
    <property type="entry name" value="DHDPR_bac"/>
</dbReference>
<dbReference type="Pfam" id="PF05173">
    <property type="entry name" value="DapB_C"/>
    <property type="match status" value="1"/>
</dbReference>
<reference evidence="14" key="1">
    <citation type="submission" date="2016-01" db="EMBL/GenBank/DDBJ databases">
        <authorList>
            <person name="Mitreva M."/>
            <person name="Pepin K.H."/>
            <person name="Mihindukulasuriya K.A."/>
            <person name="Fulton R."/>
            <person name="Fronick C."/>
            <person name="O'Laughlin M."/>
            <person name="Miner T."/>
            <person name="Herter B."/>
            <person name="Rosa B.A."/>
            <person name="Cordes M."/>
            <person name="Tomlinson C."/>
            <person name="Wollam A."/>
            <person name="Palsikar V.B."/>
            <person name="Mardis E.R."/>
            <person name="Wilson R.K."/>
        </authorList>
    </citation>
    <scope>NUCLEOTIDE SEQUENCE [LARGE SCALE GENOMIC DNA]</scope>
    <source>
        <strain evidence="14">DNF00896</strain>
    </source>
</reference>
<keyword evidence="5 9" id="KW-0220">Diaminopimelate biosynthesis</keyword>
<organism evidence="13 14">
    <name type="scientific">Lachnoanaerobaculum saburreum</name>
    <dbReference type="NCBI Taxonomy" id="467210"/>
    <lineage>
        <taxon>Bacteria</taxon>
        <taxon>Bacillati</taxon>
        <taxon>Bacillota</taxon>
        <taxon>Clostridia</taxon>
        <taxon>Lachnospirales</taxon>
        <taxon>Lachnospiraceae</taxon>
        <taxon>Lachnoanaerobaculum</taxon>
    </lineage>
</organism>
<dbReference type="Gene3D" id="3.40.50.720">
    <property type="entry name" value="NAD(P)-binding Rossmann-like Domain"/>
    <property type="match status" value="1"/>
</dbReference>
<evidence type="ECO:0000256" key="3">
    <source>
        <dbReference type="ARBA" id="ARBA00022605"/>
    </source>
</evidence>
<dbReference type="GO" id="GO:0051287">
    <property type="term" value="F:NAD binding"/>
    <property type="evidence" value="ECO:0007669"/>
    <property type="project" value="UniProtKB-UniRule"/>
</dbReference>
<evidence type="ECO:0000313" key="14">
    <source>
        <dbReference type="Proteomes" id="UP000070394"/>
    </source>
</evidence>
<dbReference type="PANTHER" id="PTHR20836:SF7">
    <property type="entry name" value="4-HYDROXY-TETRAHYDRODIPICOLINATE REDUCTASE"/>
    <property type="match status" value="1"/>
</dbReference>
<dbReference type="Proteomes" id="UP000070394">
    <property type="component" value="Unassembled WGS sequence"/>
</dbReference>
<dbReference type="AlphaFoldDB" id="A0A133ZX47"/>
<dbReference type="InterPro" id="IPR022663">
    <property type="entry name" value="DapB_C"/>
</dbReference>
<comment type="catalytic activity">
    <reaction evidence="9">
        <text>(S)-2,3,4,5-tetrahydrodipicolinate + NADP(+) + H2O = (2S,4S)-4-hydroxy-2,3,4,5-tetrahydrodipicolinate + NADPH + H(+)</text>
        <dbReference type="Rhea" id="RHEA:35331"/>
        <dbReference type="ChEBI" id="CHEBI:15377"/>
        <dbReference type="ChEBI" id="CHEBI:15378"/>
        <dbReference type="ChEBI" id="CHEBI:16845"/>
        <dbReference type="ChEBI" id="CHEBI:57783"/>
        <dbReference type="ChEBI" id="CHEBI:58349"/>
        <dbReference type="ChEBI" id="CHEBI:67139"/>
        <dbReference type="EC" id="1.17.1.8"/>
    </reaction>
</comment>
<name>A0A133ZX47_9FIRM</name>
<feature type="active site" description="Proton donor/acceptor" evidence="9">
    <location>
        <position position="143"/>
    </location>
</feature>
<dbReference type="SUPFAM" id="SSF51735">
    <property type="entry name" value="NAD(P)-binding Rossmann-fold domains"/>
    <property type="match status" value="1"/>
</dbReference>
<feature type="binding site" evidence="9">
    <location>
        <position position="34"/>
    </location>
    <ligand>
        <name>NAD(+)</name>
        <dbReference type="ChEBI" id="CHEBI:57540"/>
    </ligand>
</feature>
<evidence type="ECO:0000256" key="2">
    <source>
        <dbReference type="ARBA" id="ARBA00022490"/>
    </source>
</evidence>
<keyword evidence="7 9" id="KW-0520">NAD</keyword>
<dbReference type="RefSeq" id="WP_060930690.1">
    <property type="nucleotide sequence ID" value="NZ_KQ959781.1"/>
</dbReference>
<evidence type="ECO:0000259" key="12">
    <source>
        <dbReference type="Pfam" id="PF05173"/>
    </source>
</evidence>
<dbReference type="SUPFAM" id="SSF55347">
    <property type="entry name" value="Glyceraldehyde-3-phosphate dehydrogenase-like, C-terminal domain"/>
    <property type="match status" value="1"/>
</dbReference>
<dbReference type="GO" id="GO:0008839">
    <property type="term" value="F:4-hydroxy-tetrahydrodipicolinate reductase"/>
    <property type="evidence" value="ECO:0007669"/>
    <property type="project" value="UniProtKB-UniRule"/>
</dbReference>
<comment type="subunit">
    <text evidence="9">Homotetramer.</text>
</comment>
<comment type="subcellular location">
    <subcellularLocation>
        <location evidence="9">Cytoplasm</location>
    </subcellularLocation>
</comment>
<dbReference type="FunFam" id="3.30.360.10:FF:000009">
    <property type="entry name" value="4-hydroxy-tetrahydrodipicolinate reductase"/>
    <property type="match status" value="1"/>
</dbReference>
<dbReference type="PROSITE" id="PS01298">
    <property type="entry name" value="DAPB"/>
    <property type="match status" value="1"/>
</dbReference>
<evidence type="ECO:0000256" key="9">
    <source>
        <dbReference type="HAMAP-Rule" id="MF_00102"/>
    </source>
</evidence>
<evidence type="ECO:0000256" key="4">
    <source>
        <dbReference type="ARBA" id="ARBA00022857"/>
    </source>
</evidence>
<comment type="similarity">
    <text evidence="1 9">Belongs to the DapB family.</text>
</comment>
<dbReference type="GO" id="GO:0019877">
    <property type="term" value="P:diaminopimelate biosynthetic process"/>
    <property type="evidence" value="ECO:0007669"/>
    <property type="project" value="UniProtKB-UniRule"/>
</dbReference>
<dbReference type="UniPathway" id="UPA00034">
    <property type="reaction ID" value="UER00018"/>
</dbReference>
<dbReference type="GO" id="GO:0050661">
    <property type="term" value="F:NADP binding"/>
    <property type="evidence" value="ECO:0007669"/>
    <property type="project" value="UniProtKB-UniRule"/>
</dbReference>
<comment type="caution">
    <text evidence="9">Was originally thought to be a dihydrodipicolinate reductase (DHDPR), catalyzing the conversion of dihydrodipicolinate to tetrahydrodipicolinate. However, it was shown in E.coli that the substrate of the enzymatic reaction is not dihydrodipicolinate (DHDP) but in fact (2S,4S)-4-hydroxy-2,3,4,5-tetrahydrodipicolinic acid (HTPA), the product released by the DapA-catalyzed reaction.</text>
</comment>
<feature type="domain" description="Dihydrodipicolinate reductase N-terminal" evidence="11">
    <location>
        <begin position="2"/>
        <end position="112"/>
    </location>
</feature>
<comment type="caution">
    <text evidence="13">The sequence shown here is derived from an EMBL/GenBank/DDBJ whole genome shotgun (WGS) entry which is preliminary data.</text>
</comment>
<feature type="domain" description="Dihydrodipicolinate reductase C-terminal" evidence="12">
    <location>
        <begin position="115"/>
        <end position="250"/>
    </location>
</feature>
<keyword evidence="3 9" id="KW-0028">Amino-acid biosynthesis</keyword>
<evidence type="ECO:0000256" key="6">
    <source>
        <dbReference type="ARBA" id="ARBA00023002"/>
    </source>
</evidence>
<feature type="binding site" evidence="9">
    <location>
        <begin position="153"/>
        <end position="154"/>
    </location>
    <ligand>
        <name>(S)-2,3,4,5-tetrahydrodipicolinate</name>
        <dbReference type="ChEBI" id="CHEBI:16845"/>
    </ligand>
</feature>
<dbReference type="OrthoDB" id="9790352at2"/>
<dbReference type="GO" id="GO:0016726">
    <property type="term" value="F:oxidoreductase activity, acting on CH or CH2 groups, NAD or NADP as acceptor"/>
    <property type="evidence" value="ECO:0007669"/>
    <property type="project" value="UniProtKB-UniRule"/>
</dbReference>
<feature type="binding site" evidence="9">
    <location>
        <begin position="109"/>
        <end position="112"/>
    </location>
    <ligand>
        <name>NAD(+)</name>
        <dbReference type="ChEBI" id="CHEBI:57540"/>
    </ligand>
</feature>
<dbReference type="NCBIfam" id="TIGR00036">
    <property type="entry name" value="dapB"/>
    <property type="match status" value="1"/>
</dbReference>
<dbReference type="InterPro" id="IPR036291">
    <property type="entry name" value="NAD(P)-bd_dom_sf"/>
</dbReference>
<evidence type="ECO:0000256" key="8">
    <source>
        <dbReference type="ARBA" id="ARBA00023154"/>
    </source>
</evidence>
<dbReference type="InterPro" id="IPR000846">
    <property type="entry name" value="DapB_N"/>
</dbReference>
<evidence type="ECO:0000256" key="10">
    <source>
        <dbReference type="NCBIfam" id="TIGR00036"/>
    </source>
</evidence>
<keyword evidence="4 9" id="KW-0521">NADP</keyword>
<evidence type="ECO:0000259" key="11">
    <source>
        <dbReference type="Pfam" id="PF01113"/>
    </source>
</evidence>
<comment type="pathway">
    <text evidence="9">Amino-acid biosynthesis; L-lysine biosynthesis via DAP pathway; (S)-tetrahydrodipicolinate from L-aspartate: step 4/4.</text>
</comment>
<dbReference type="GO" id="GO:0005829">
    <property type="term" value="C:cytosol"/>
    <property type="evidence" value="ECO:0007669"/>
    <property type="project" value="TreeGrafter"/>
</dbReference>
<gene>
    <name evidence="9" type="primary">dapB</name>
    <name evidence="13" type="ORF">HMPREF1866_00784</name>
</gene>
<dbReference type="GO" id="GO:0009089">
    <property type="term" value="P:lysine biosynthetic process via diaminopimelate"/>
    <property type="evidence" value="ECO:0007669"/>
    <property type="project" value="UniProtKB-UniRule"/>
</dbReference>
<dbReference type="PATRIC" id="fig|467210.3.peg.775"/>
<dbReference type="Gene3D" id="3.30.360.10">
    <property type="entry name" value="Dihydrodipicolinate Reductase, domain 2"/>
    <property type="match status" value="1"/>
</dbReference>
<evidence type="ECO:0000256" key="5">
    <source>
        <dbReference type="ARBA" id="ARBA00022915"/>
    </source>
</evidence>
<dbReference type="PANTHER" id="PTHR20836">
    <property type="entry name" value="DIHYDRODIPICOLINATE REDUCTASE"/>
    <property type="match status" value="1"/>
</dbReference>
<dbReference type="InterPro" id="IPR022664">
    <property type="entry name" value="DapB_N_CS"/>
</dbReference>
<protein>
    <recommendedName>
        <fullName evidence="9 10">4-hydroxy-tetrahydrodipicolinate reductase</fullName>
        <shortName evidence="9">HTPA reductase</shortName>
        <ecNumber evidence="9 10">1.17.1.8</ecNumber>
    </recommendedName>
</protein>
<dbReference type="HAMAP" id="MF_00102">
    <property type="entry name" value="DapB"/>
    <property type="match status" value="1"/>
</dbReference>
<comment type="catalytic activity">
    <reaction evidence="9">
        <text>(S)-2,3,4,5-tetrahydrodipicolinate + NAD(+) + H2O = (2S,4S)-4-hydroxy-2,3,4,5-tetrahydrodipicolinate + NADH + H(+)</text>
        <dbReference type="Rhea" id="RHEA:35323"/>
        <dbReference type="ChEBI" id="CHEBI:15377"/>
        <dbReference type="ChEBI" id="CHEBI:15378"/>
        <dbReference type="ChEBI" id="CHEBI:16845"/>
        <dbReference type="ChEBI" id="CHEBI:57540"/>
        <dbReference type="ChEBI" id="CHEBI:57945"/>
        <dbReference type="ChEBI" id="CHEBI:67139"/>
        <dbReference type="EC" id="1.17.1.8"/>
    </reaction>
</comment>
<keyword evidence="14" id="KW-1185">Reference proteome</keyword>
<dbReference type="CDD" id="cd02274">
    <property type="entry name" value="DHDPR_N"/>
    <property type="match status" value="1"/>
</dbReference>
<evidence type="ECO:0000256" key="7">
    <source>
        <dbReference type="ARBA" id="ARBA00023027"/>
    </source>
</evidence>
<comment type="caution">
    <text evidence="9">Lacks conserved residue(s) required for the propagation of feature annotation.</text>
</comment>
<feature type="binding site" evidence="9">
    <location>
        <begin position="8"/>
        <end position="13"/>
    </location>
    <ligand>
        <name>NAD(+)</name>
        <dbReference type="ChEBI" id="CHEBI:57540"/>
    </ligand>
</feature>
<feature type="active site" description="Proton donor" evidence="9">
    <location>
        <position position="147"/>
    </location>
</feature>
<comment type="function">
    <text evidence="9">Catalyzes the conversion of 4-hydroxy-tetrahydrodipicolinate (HTPA) to tetrahydrodipicolinate.</text>
</comment>
<accession>A0A133ZX47</accession>
<keyword evidence="8 9" id="KW-0457">Lysine biosynthesis</keyword>
<sequence>MVKVILNGASGAMGKVVADLVAADENMEIVAGVDLNTDAKLGFPVFDDIRKIDIKADAVIDFASVKAVDNLLGFIEQKKIPAVICTTGLSEAQIDRINELSSVSPILRSANMSLGINILSKVLAEVAPTLKKAGFDIEIVEAHHRRKLDAPSGTALLLADSINSSMDEKLDYTYDRSDRHEQRRENEIGISSVRGGTIVGDHDVIFAGEDEVISFNHRAYSRKIFANGAIAAAKFLMGKSNGLYDMSDVIK</sequence>
<dbReference type="EC" id="1.17.1.8" evidence="9 10"/>
<feature type="binding site" evidence="9">
    <location>
        <position position="144"/>
    </location>
    <ligand>
        <name>(S)-2,3,4,5-tetrahydrodipicolinate</name>
        <dbReference type="ChEBI" id="CHEBI:16845"/>
    </ligand>
</feature>
<feature type="binding site" evidence="9">
    <location>
        <begin position="85"/>
        <end position="87"/>
    </location>
    <ligand>
        <name>NAD(+)</name>
        <dbReference type="ChEBI" id="CHEBI:57540"/>
    </ligand>
</feature>
<dbReference type="STRING" id="467210.HMPREF1866_00784"/>
<dbReference type="Pfam" id="PF01113">
    <property type="entry name" value="DapB_N"/>
    <property type="match status" value="1"/>
</dbReference>
<dbReference type="PIRSF" id="PIRSF000161">
    <property type="entry name" value="DHPR"/>
    <property type="match status" value="1"/>
</dbReference>